<feature type="transmembrane region" description="Helical" evidence="3">
    <location>
        <begin position="57"/>
        <end position="81"/>
    </location>
</feature>
<dbReference type="Pfam" id="PF02632">
    <property type="entry name" value="BioY"/>
    <property type="match status" value="1"/>
</dbReference>
<dbReference type="PIRSF" id="PIRSF016661">
    <property type="entry name" value="BioY"/>
    <property type="match status" value="1"/>
</dbReference>
<name>A0ABU0YL95_9PROT</name>
<keyword evidence="2" id="KW-1003">Cell membrane</keyword>
<feature type="transmembrane region" description="Helical" evidence="3">
    <location>
        <begin position="158"/>
        <end position="183"/>
    </location>
</feature>
<accession>A0ABU0YL95</accession>
<evidence type="ECO:0000256" key="2">
    <source>
        <dbReference type="PIRNR" id="PIRNR016661"/>
    </source>
</evidence>
<dbReference type="InterPro" id="IPR003784">
    <property type="entry name" value="BioY"/>
</dbReference>
<feature type="transmembrane region" description="Helical" evidence="3">
    <location>
        <begin position="130"/>
        <end position="152"/>
    </location>
</feature>
<gene>
    <name evidence="4" type="ORF">Q8A70_09885</name>
</gene>
<reference evidence="5" key="1">
    <citation type="submission" date="2023-08" db="EMBL/GenBank/DDBJ databases">
        <title>Rhodospirillaceae gen. nov., a novel taxon isolated from the Yangtze River Yuezi River estuary sludge.</title>
        <authorList>
            <person name="Ruan L."/>
        </authorList>
    </citation>
    <scope>NUCLEOTIDE SEQUENCE [LARGE SCALE GENOMIC DNA]</scope>
    <source>
        <strain evidence="5">R-7</strain>
    </source>
</reference>
<evidence type="ECO:0000313" key="4">
    <source>
        <dbReference type="EMBL" id="MDQ7247977.1"/>
    </source>
</evidence>
<feature type="transmembrane region" description="Helical" evidence="3">
    <location>
        <begin position="23"/>
        <end position="45"/>
    </location>
</feature>
<evidence type="ECO:0000256" key="3">
    <source>
        <dbReference type="SAM" id="Phobius"/>
    </source>
</evidence>
<evidence type="ECO:0000256" key="1">
    <source>
        <dbReference type="ARBA" id="ARBA00010692"/>
    </source>
</evidence>
<dbReference type="EMBL" id="JAUYVI010000003">
    <property type="protein sequence ID" value="MDQ7247977.1"/>
    <property type="molecule type" value="Genomic_DNA"/>
</dbReference>
<keyword evidence="3" id="KW-0812">Transmembrane</keyword>
<evidence type="ECO:0000313" key="5">
    <source>
        <dbReference type="Proteomes" id="UP001230156"/>
    </source>
</evidence>
<sequence length="190" mass="20236">MSIETPIAPAQAYVPLRLAGRPLALKAVVVLLGVAFLTAASWVQVPMWPVPMTMQTFAVLMVGALCGWRLGVATVLLWLALSVPLPLLSEFKTLLMVATTHGYLAAFPIMAAFVGIMAERGWTARPIPAALTLLVAEVTCFTLGVAWLSHVIGFDKAVAFGLVPFIVGDLVKTALAVALLTVFRRTLPAQ</sequence>
<comment type="subcellular location">
    <subcellularLocation>
        <location evidence="2">Cell membrane</location>
        <topology evidence="2">Multi-pass membrane protein</topology>
    </subcellularLocation>
</comment>
<organism evidence="4 5">
    <name type="scientific">Dongia sedimenti</name>
    <dbReference type="NCBI Taxonomy" id="3064282"/>
    <lineage>
        <taxon>Bacteria</taxon>
        <taxon>Pseudomonadati</taxon>
        <taxon>Pseudomonadota</taxon>
        <taxon>Alphaproteobacteria</taxon>
        <taxon>Rhodospirillales</taxon>
        <taxon>Dongiaceae</taxon>
        <taxon>Dongia</taxon>
    </lineage>
</organism>
<comment type="similarity">
    <text evidence="1 2">Belongs to the BioY family.</text>
</comment>
<feature type="transmembrane region" description="Helical" evidence="3">
    <location>
        <begin position="93"/>
        <end position="118"/>
    </location>
</feature>
<comment type="caution">
    <text evidence="4">The sequence shown here is derived from an EMBL/GenBank/DDBJ whole genome shotgun (WGS) entry which is preliminary data.</text>
</comment>
<protein>
    <recommendedName>
        <fullName evidence="2">Biotin transporter</fullName>
    </recommendedName>
</protein>
<dbReference type="PANTHER" id="PTHR34295">
    <property type="entry name" value="BIOTIN TRANSPORTER BIOY"/>
    <property type="match status" value="1"/>
</dbReference>
<dbReference type="RefSeq" id="WP_379955422.1">
    <property type="nucleotide sequence ID" value="NZ_JAUYVI010000003.1"/>
</dbReference>
<keyword evidence="3" id="KW-1133">Transmembrane helix</keyword>
<keyword evidence="5" id="KW-1185">Reference proteome</keyword>
<dbReference type="Gene3D" id="1.10.1760.20">
    <property type="match status" value="1"/>
</dbReference>
<proteinExistence type="inferred from homology"/>
<dbReference type="PANTHER" id="PTHR34295:SF1">
    <property type="entry name" value="BIOTIN TRANSPORTER BIOY"/>
    <property type="match status" value="1"/>
</dbReference>
<keyword evidence="2 3" id="KW-0472">Membrane</keyword>
<dbReference type="Proteomes" id="UP001230156">
    <property type="component" value="Unassembled WGS sequence"/>
</dbReference>
<keyword evidence="2" id="KW-0813">Transport</keyword>